<evidence type="ECO:0000313" key="9">
    <source>
        <dbReference type="EMBL" id="KNZ55224.1"/>
    </source>
</evidence>
<dbReference type="Pfam" id="PF01569">
    <property type="entry name" value="PAP2"/>
    <property type="match status" value="1"/>
</dbReference>
<dbReference type="SMART" id="SM00014">
    <property type="entry name" value="acidPPc"/>
    <property type="match status" value="1"/>
</dbReference>
<dbReference type="Proteomes" id="UP000037035">
    <property type="component" value="Unassembled WGS sequence"/>
</dbReference>
<dbReference type="VEuPathDB" id="FungiDB:VP01_2736g7"/>
<dbReference type="GO" id="GO:0016020">
    <property type="term" value="C:membrane"/>
    <property type="evidence" value="ECO:0007669"/>
    <property type="project" value="UniProtKB-SubCell"/>
</dbReference>
<feature type="transmembrane region" description="Helical" evidence="7">
    <location>
        <begin position="145"/>
        <end position="166"/>
    </location>
</feature>
<feature type="transmembrane region" description="Helical" evidence="7">
    <location>
        <begin position="88"/>
        <end position="113"/>
    </location>
</feature>
<evidence type="ECO:0000259" key="8">
    <source>
        <dbReference type="SMART" id="SM00014"/>
    </source>
</evidence>
<evidence type="ECO:0000256" key="1">
    <source>
        <dbReference type="ARBA" id="ARBA00004141"/>
    </source>
</evidence>
<evidence type="ECO:0000256" key="6">
    <source>
        <dbReference type="SAM" id="MobiDB-lite"/>
    </source>
</evidence>
<evidence type="ECO:0000256" key="7">
    <source>
        <dbReference type="SAM" id="Phobius"/>
    </source>
</evidence>
<dbReference type="CDD" id="cd03390">
    <property type="entry name" value="PAP2_containing_1_like"/>
    <property type="match status" value="1"/>
</dbReference>
<comment type="subcellular location">
    <subcellularLocation>
        <location evidence="1">Membrane</location>
        <topology evidence="1">Multi-pass membrane protein</topology>
    </subcellularLocation>
</comment>
<keyword evidence="5 7" id="KW-0472">Membrane</keyword>
<dbReference type="PANTHER" id="PTHR10165">
    <property type="entry name" value="LIPID PHOSPHATE PHOSPHATASE"/>
    <property type="match status" value="1"/>
</dbReference>
<dbReference type="EMBL" id="LAVV01007653">
    <property type="protein sequence ID" value="KNZ55224.1"/>
    <property type="molecule type" value="Genomic_DNA"/>
</dbReference>
<proteinExistence type="inferred from homology"/>
<feature type="domain" description="Phosphatidic acid phosphatase type 2/haloperoxidase" evidence="8">
    <location>
        <begin position="182"/>
        <end position="328"/>
    </location>
</feature>
<dbReference type="PANTHER" id="PTHR10165:SF35">
    <property type="entry name" value="RE23632P"/>
    <property type="match status" value="1"/>
</dbReference>
<comment type="similarity">
    <text evidence="2">Belongs to the PA-phosphatase related phosphoesterase family.</text>
</comment>
<evidence type="ECO:0000256" key="4">
    <source>
        <dbReference type="ARBA" id="ARBA00022989"/>
    </source>
</evidence>
<feature type="region of interest" description="Disordered" evidence="6">
    <location>
        <begin position="1"/>
        <end position="58"/>
    </location>
</feature>
<feature type="transmembrane region" description="Helical" evidence="7">
    <location>
        <begin position="282"/>
        <end position="301"/>
    </location>
</feature>
<dbReference type="SUPFAM" id="SSF48317">
    <property type="entry name" value="Acid phosphatase/Vanadium-dependent haloperoxidase"/>
    <property type="match status" value="1"/>
</dbReference>
<comment type="caution">
    <text evidence="9">The sequence shown here is derived from an EMBL/GenBank/DDBJ whole genome shotgun (WGS) entry which is preliminary data.</text>
</comment>
<dbReference type="GO" id="GO:0046839">
    <property type="term" value="P:phospholipid dephosphorylation"/>
    <property type="evidence" value="ECO:0007669"/>
    <property type="project" value="TreeGrafter"/>
</dbReference>
<dbReference type="OrthoDB" id="10030083at2759"/>
<feature type="transmembrane region" description="Helical" evidence="7">
    <location>
        <begin position="246"/>
        <end position="267"/>
    </location>
</feature>
<dbReference type="Gene3D" id="1.20.144.10">
    <property type="entry name" value="Phosphatidic acid phosphatase type 2/haloperoxidase"/>
    <property type="match status" value="1"/>
</dbReference>
<sequence>MENQSTSSADTTVNHSAATDTVPTQSTSQDLQRLPHRNNENNGDEQAEGQPTVHPESLGLHLGGQNNSYLRRLKNALGLQNYNGSSSIMWFCPAYVIDWGVGLAAIIISKLYLETATPYQRDLSVYYPHRDYHWSLRSEQVSDEWLHHLSVTLPVIILITLTLIAYPRGGIHLVPMLHHSLLGLLTAHALSIVPTNLLKIWIGELRPDFFSRCAYSEDTKVCKPLFHNPKLMEHGRRSFPSGHSSTAFAGLTFLALWMAGRNGAFAIGGDGLRAAGPLQSRLLRLLIAVIWLVIALWVAATRIQDHRHHLRDVMVGGLIGMLSASIAYLFYFPSPFNGSLLGLTMGKPRLVYDHDTLPRKQAIGALSSSSRVDDHTSGVAVV</sequence>
<name>A0A0L6V394_9BASI</name>
<evidence type="ECO:0000256" key="2">
    <source>
        <dbReference type="ARBA" id="ARBA00008816"/>
    </source>
</evidence>
<keyword evidence="3 7" id="KW-0812">Transmembrane</keyword>
<dbReference type="InterPro" id="IPR000326">
    <property type="entry name" value="PAP2/HPO"/>
</dbReference>
<protein>
    <recommendedName>
        <fullName evidence="8">Phosphatidic acid phosphatase type 2/haloperoxidase domain-containing protein</fullName>
    </recommendedName>
</protein>
<dbReference type="InterPro" id="IPR036938">
    <property type="entry name" value="PAP2/HPO_sf"/>
</dbReference>
<evidence type="ECO:0000313" key="10">
    <source>
        <dbReference type="Proteomes" id="UP000037035"/>
    </source>
</evidence>
<evidence type="ECO:0000256" key="3">
    <source>
        <dbReference type="ARBA" id="ARBA00022692"/>
    </source>
</evidence>
<dbReference type="GO" id="GO:0006644">
    <property type="term" value="P:phospholipid metabolic process"/>
    <property type="evidence" value="ECO:0007669"/>
    <property type="project" value="InterPro"/>
</dbReference>
<organism evidence="9 10">
    <name type="scientific">Puccinia sorghi</name>
    <dbReference type="NCBI Taxonomy" id="27349"/>
    <lineage>
        <taxon>Eukaryota</taxon>
        <taxon>Fungi</taxon>
        <taxon>Dikarya</taxon>
        <taxon>Basidiomycota</taxon>
        <taxon>Pucciniomycotina</taxon>
        <taxon>Pucciniomycetes</taxon>
        <taxon>Pucciniales</taxon>
        <taxon>Pucciniaceae</taxon>
        <taxon>Puccinia</taxon>
    </lineage>
</organism>
<keyword evidence="10" id="KW-1185">Reference proteome</keyword>
<dbReference type="GO" id="GO:0008195">
    <property type="term" value="F:phosphatidate phosphatase activity"/>
    <property type="evidence" value="ECO:0007669"/>
    <property type="project" value="TreeGrafter"/>
</dbReference>
<reference evidence="9 10" key="1">
    <citation type="submission" date="2015-08" db="EMBL/GenBank/DDBJ databases">
        <title>Next Generation Sequencing and Analysis of the Genome of Puccinia sorghi L Schw, the Causal Agent of Maize Common Rust.</title>
        <authorList>
            <person name="Rochi L."/>
            <person name="Burguener G."/>
            <person name="Darino M."/>
            <person name="Turjanski A."/>
            <person name="Kreff E."/>
            <person name="Dieguez M.J."/>
            <person name="Sacco F."/>
        </authorList>
    </citation>
    <scope>NUCLEOTIDE SEQUENCE [LARGE SCALE GENOMIC DNA]</scope>
    <source>
        <strain evidence="9 10">RO10H11247</strain>
    </source>
</reference>
<feature type="compositionally biased region" description="Polar residues" evidence="6">
    <location>
        <begin position="1"/>
        <end position="31"/>
    </location>
</feature>
<feature type="transmembrane region" description="Helical" evidence="7">
    <location>
        <begin position="181"/>
        <end position="202"/>
    </location>
</feature>
<feature type="transmembrane region" description="Helical" evidence="7">
    <location>
        <begin position="313"/>
        <end position="331"/>
    </location>
</feature>
<evidence type="ECO:0000256" key="5">
    <source>
        <dbReference type="ARBA" id="ARBA00023136"/>
    </source>
</evidence>
<dbReference type="AlphaFoldDB" id="A0A0L6V394"/>
<dbReference type="STRING" id="27349.A0A0L6V394"/>
<gene>
    <name evidence="9" type="ORF">VP01_2736g7</name>
</gene>
<accession>A0A0L6V394</accession>
<keyword evidence="4 7" id="KW-1133">Transmembrane helix</keyword>
<dbReference type="InterPro" id="IPR043216">
    <property type="entry name" value="PAP-like"/>
</dbReference>